<evidence type="ECO:0000259" key="1">
    <source>
        <dbReference type="Pfam" id="PF14062"/>
    </source>
</evidence>
<feature type="domain" description="DUF4253" evidence="1">
    <location>
        <begin position="127"/>
        <end position="237"/>
    </location>
</feature>
<proteinExistence type="predicted"/>
<protein>
    <recommendedName>
        <fullName evidence="1">DUF4253 domain-containing protein</fullName>
    </recommendedName>
</protein>
<dbReference type="AlphaFoldDB" id="A0A128EKZ4"/>
<gene>
    <name evidence="2" type="ORF">ERS672216_01938</name>
</gene>
<dbReference type="Proteomes" id="UP000069632">
    <property type="component" value="Unassembled WGS sequence"/>
</dbReference>
<dbReference type="OrthoDB" id="7594887at2"/>
<sequence length="237" mass="26967">MSKITDEMIKTIGCECEVFEAGLDDDMLVMKAYFKELELGKKRGFMPVILSVSDTLLEALQDTLSLDSPKSVLSAKMPNARAEFTRYFNEIKDNKEVIGKFKSSAESLNQPISIWNHETKLTKKLILAKIPVKNPWEIFAYLPFGGWNSCPDALTMMAVAKLWFEKYGAVPCAISSDELEFFVGENPPKLSKDELLRLACEHHFFCTDRVEQCSEDGTIGSLAKELEGSTFWYFWWD</sequence>
<dbReference type="InterPro" id="IPR025349">
    <property type="entry name" value="DUF4253"/>
</dbReference>
<dbReference type="RefSeq" id="WP_075540622.1">
    <property type="nucleotide sequence ID" value="NZ_CP053844.1"/>
</dbReference>
<evidence type="ECO:0000313" key="2">
    <source>
        <dbReference type="EMBL" id="CZE49480.1"/>
    </source>
</evidence>
<name>A0A128EKZ4_9BACT</name>
<accession>A0A128EKZ4</accession>
<dbReference type="EMBL" id="FIZP01000028">
    <property type="protein sequence ID" value="CZE49480.1"/>
    <property type="molecule type" value="Genomic_DNA"/>
</dbReference>
<dbReference type="Pfam" id="PF14062">
    <property type="entry name" value="DUF4253"/>
    <property type="match status" value="1"/>
</dbReference>
<organism evidence="2 3">
    <name type="scientific">Campylobacter geochelonis</name>
    <dbReference type="NCBI Taxonomy" id="1780362"/>
    <lineage>
        <taxon>Bacteria</taxon>
        <taxon>Pseudomonadati</taxon>
        <taxon>Campylobacterota</taxon>
        <taxon>Epsilonproteobacteria</taxon>
        <taxon>Campylobacterales</taxon>
        <taxon>Campylobacteraceae</taxon>
        <taxon>Campylobacter</taxon>
    </lineage>
</organism>
<keyword evidence="3" id="KW-1185">Reference proteome</keyword>
<reference evidence="2 3" key="1">
    <citation type="submission" date="2016-02" db="EMBL/GenBank/DDBJ databases">
        <authorList>
            <consortium name="Pathogen Informatics"/>
        </authorList>
    </citation>
    <scope>NUCLEOTIDE SEQUENCE [LARGE SCALE GENOMIC DNA]</scope>
    <source>
        <strain evidence="2 3">RC20</strain>
    </source>
</reference>
<evidence type="ECO:0000313" key="3">
    <source>
        <dbReference type="Proteomes" id="UP000069632"/>
    </source>
</evidence>